<sequence>PGGGAGIGRHGLQDRHGAGYREALRRGRRPRGRREFARLFPPAAHARRNTEADRRRGAARARLRQGGPADDDRAILRLRHDACGADRPAPGPARQGEAGRAGGADRHRLLPRLSFRDVQLDQARCDGAAHRAPADLGADALRAGRGRDEQL</sequence>
<evidence type="ECO:0000313" key="2">
    <source>
        <dbReference type="EMBL" id="KIU01392.1"/>
    </source>
</evidence>
<feature type="non-terminal residue" evidence="2">
    <location>
        <position position="151"/>
    </location>
</feature>
<name>A0AA40JQR9_STAAU</name>
<reference evidence="2 3" key="1">
    <citation type="submission" date="2015-01" db="EMBL/GenBank/DDBJ databases">
        <title>Characterization of Swiss Staphylococcus aureus strains involved in food poisoning.</title>
        <authorList>
            <person name="Crovadore J."/>
            <person name="Chablais R."/>
            <person name="Tonacini J."/>
            <person name="Schnyder B."/>
            <person name="Lefort F."/>
        </authorList>
    </citation>
    <scope>NUCLEOTIDE SEQUENCE [LARGE SCALE GENOMIC DNA]</scope>
    <source>
        <strain evidence="2 3">SA-120</strain>
    </source>
</reference>
<gene>
    <name evidence="2" type="ORF">QU38_01870</name>
</gene>
<feature type="compositionally biased region" description="Basic and acidic residues" evidence="1">
    <location>
        <begin position="11"/>
        <end position="25"/>
    </location>
</feature>
<evidence type="ECO:0000313" key="3">
    <source>
        <dbReference type="Proteomes" id="UP000032274"/>
    </source>
</evidence>
<comment type="caution">
    <text evidence="2">The sequence shown here is derived from an EMBL/GenBank/DDBJ whole genome shotgun (WGS) entry which is preliminary data.</text>
</comment>
<accession>A0AA40JQR9</accession>
<dbReference type="EMBL" id="JXIG01000406">
    <property type="protein sequence ID" value="KIU01392.1"/>
    <property type="molecule type" value="Genomic_DNA"/>
</dbReference>
<feature type="region of interest" description="Disordered" evidence="1">
    <location>
        <begin position="1"/>
        <end position="107"/>
    </location>
</feature>
<proteinExistence type="predicted"/>
<organism evidence="2 3">
    <name type="scientific">Staphylococcus aureus</name>
    <dbReference type="NCBI Taxonomy" id="1280"/>
    <lineage>
        <taxon>Bacteria</taxon>
        <taxon>Bacillati</taxon>
        <taxon>Bacillota</taxon>
        <taxon>Bacilli</taxon>
        <taxon>Bacillales</taxon>
        <taxon>Staphylococcaceae</taxon>
        <taxon>Staphylococcus</taxon>
    </lineage>
</organism>
<dbReference type="Proteomes" id="UP000032274">
    <property type="component" value="Unassembled WGS sequence"/>
</dbReference>
<feature type="non-terminal residue" evidence="2">
    <location>
        <position position="1"/>
    </location>
</feature>
<dbReference type="AlphaFoldDB" id="A0AA40JQR9"/>
<feature type="region of interest" description="Disordered" evidence="1">
    <location>
        <begin position="127"/>
        <end position="151"/>
    </location>
</feature>
<feature type="compositionally biased region" description="Basic and acidic residues" evidence="1">
    <location>
        <begin position="70"/>
        <end position="84"/>
    </location>
</feature>
<protein>
    <submittedName>
        <fullName evidence="2">Uncharacterized protein</fullName>
    </submittedName>
</protein>
<evidence type="ECO:0000256" key="1">
    <source>
        <dbReference type="SAM" id="MobiDB-lite"/>
    </source>
</evidence>